<dbReference type="Gene3D" id="1.10.10.10">
    <property type="entry name" value="Winged helix-like DNA-binding domain superfamily/Winged helix DNA-binding domain"/>
    <property type="match status" value="3"/>
</dbReference>
<evidence type="ECO:0000313" key="9">
    <source>
        <dbReference type="Proteomes" id="UP000254777"/>
    </source>
</evidence>
<feature type="domain" description="RecX third three-helical" evidence="7">
    <location>
        <begin position="152"/>
        <end position="197"/>
    </location>
</feature>
<dbReference type="PANTHER" id="PTHR33602">
    <property type="entry name" value="REGULATORY PROTEIN RECX FAMILY PROTEIN"/>
    <property type="match status" value="1"/>
</dbReference>
<dbReference type="Pfam" id="PF02631">
    <property type="entry name" value="RecX_HTH2"/>
    <property type="match status" value="1"/>
</dbReference>
<dbReference type="GO" id="GO:0006282">
    <property type="term" value="P:regulation of DNA repair"/>
    <property type="evidence" value="ECO:0007669"/>
    <property type="project" value="UniProtKB-UniRule"/>
</dbReference>
<dbReference type="PANTHER" id="PTHR33602:SF1">
    <property type="entry name" value="REGULATORY PROTEIN RECX FAMILY PROTEIN"/>
    <property type="match status" value="1"/>
</dbReference>
<proteinExistence type="inferred from homology"/>
<comment type="similarity">
    <text evidence="2 5">Belongs to the RecX family.</text>
</comment>
<evidence type="ECO:0000256" key="1">
    <source>
        <dbReference type="ARBA" id="ARBA00004496"/>
    </source>
</evidence>
<gene>
    <name evidence="5 8" type="primary">recX</name>
    <name evidence="8" type="ORF">NCTC11088_01732</name>
</gene>
<dbReference type="InterPro" id="IPR036388">
    <property type="entry name" value="WH-like_DNA-bd_sf"/>
</dbReference>
<dbReference type="Proteomes" id="UP000254777">
    <property type="component" value="Unassembled WGS sequence"/>
</dbReference>
<evidence type="ECO:0000256" key="2">
    <source>
        <dbReference type="ARBA" id="ARBA00009695"/>
    </source>
</evidence>
<accession>A0A379DD61</accession>
<comment type="subcellular location">
    <subcellularLocation>
        <location evidence="1 5">Cytoplasm</location>
    </subcellularLocation>
</comment>
<reference evidence="8 9" key="1">
    <citation type="submission" date="2018-06" db="EMBL/GenBank/DDBJ databases">
        <authorList>
            <consortium name="Pathogen Informatics"/>
            <person name="Doyle S."/>
        </authorList>
    </citation>
    <scope>NUCLEOTIDE SEQUENCE [LARGE SCALE GENOMIC DNA]</scope>
    <source>
        <strain evidence="8 9">NCTC11088</strain>
    </source>
</reference>
<dbReference type="EMBL" id="UGTH01000001">
    <property type="protein sequence ID" value="SUB75928.1"/>
    <property type="molecule type" value="Genomic_DNA"/>
</dbReference>
<name>A0A379DD61_9FIRM</name>
<organism evidence="8 9">
    <name type="scientific">Peptoniphilus indolicus</name>
    <dbReference type="NCBI Taxonomy" id="33030"/>
    <lineage>
        <taxon>Bacteria</taxon>
        <taxon>Bacillati</taxon>
        <taxon>Bacillota</taxon>
        <taxon>Tissierellia</taxon>
        <taxon>Tissierellales</taxon>
        <taxon>Peptoniphilaceae</taxon>
        <taxon>Peptoniphilus</taxon>
    </lineage>
</organism>
<protein>
    <recommendedName>
        <fullName evidence="3 5">Regulatory protein RecX</fullName>
    </recommendedName>
</protein>
<dbReference type="GO" id="GO:0005737">
    <property type="term" value="C:cytoplasm"/>
    <property type="evidence" value="ECO:0007669"/>
    <property type="project" value="UniProtKB-SubCell"/>
</dbReference>
<dbReference type="Pfam" id="PF21981">
    <property type="entry name" value="RecX_HTH3"/>
    <property type="match status" value="1"/>
</dbReference>
<dbReference type="RefSeq" id="WP_115312205.1">
    <property type="nucleotide sequence ID" value="NZ_UGTH01000001.1"/>
</dbReference>
<dbReference type="AlphaFoldDB" id="A0A379DD61"/>
<keyword evidence="4 5" id="KW-0963">Cytoplasm</keyword>
<evidence type="ECO:0000256" key="3">
    <source>
        <dbReference type="ARBA" id="ARBA00018111"/>
    </source>
</evidence>
<evidence type="ECO:0000313" key="8">
    <source>
        <dbReference type="EMBL" id="SUB75928.1"/>
    </source>
</evidence>
<feature type="domain" description="RecX second three-helical" evidence="6">
    <location>
        <begin position="105"/>
        <end position="145"/>
    </location>
</feature>
<dbReference type="InterPro" id="IPR053924">
    <property type="entry name" value="RecX_HTH_2nd"/>
</dbReference>
<dbReference type="HAMAP" id="MF_01114">
    <property type="entry name" value="RecX"/>
    <property type="match status" value="1"/>
</dbReference>
<evidence type="ECO:0000259" key="7">
    <source>
        <dbReference type="Pfam" id="PF21981"/>
    </source>
</evidence>
<sequence>MIIEKIVFLNKNKKYAIFFSNGTSVEVVEDTLVKFNLYKGMEIEDDEISNIRKQNQKFEAANSVFRYIQNKKTVREVKDYLSKKGYDEDIVELTSNYLIEKGYIDDKKYASAFVHDKLKINKYGRNKIKNHLLMHGIDKDLAEIAVLDLDEDIEFENLKLHAQKKFNTLKKDHNTKSKLINHLIYKGYQYDMIKEILKEFDFKYDR</sequence>
<evidence type="ECO:0000259" key="6">
    <source>
        <dbReference type="Pfam" id="PF02631"/>
    </source>
</evidence>
<evidence type="ECO:0000256" key="5">
    <source>
        <dbReference type="HAMAP-Rule" id="MF_01114"/>
    </source>
</evidence>
<comment type="function">
    <text evidence="5">Modulates RecA activity.</text>
</comment>
<evidence type="ECO:0000256" key="4">
    <source>
        <dbReference type="ARBA" id="ARBA00022490"/>
    </source>
</evidence>
<dbReference type="InterPro" id="IPR003783">
    <property type="entry name" value="Regulatory_RecX"/>
</dbReference>
<dbReference type="InterPro" id="IPR053925">
    <property type="entry name" value="RecX_HTH_3rd"/>
</dbReference>